<dbReference type="GO" id="GO:0008982">
    <property type="term" value="F:protein-N(PI)-phosphohistidine-sugar phosphotransferase activity"/>
    <property type="evidence" value="ECO:0007669"/>
    <property type="project" value="InterPro"/>
</dbReference>
<dbReference type="PANTHER" id="PTHR34581:SF2">
    <property type="entry name" value="PTS SYSTEM N,N'-DIACETYLCHITOBIOSE-SPECIFIC EIIB COMPONENT"/>
    <property type="match status" value="1"/>
</dbReference>
<dbReference type="InterPro" id="IPR051819">
    <property type="entry name" value="PTS_sugar-specific_EIIB"/>
</dbReference>
<keyword evidence="4" id="KW-0808">Transferase</keyword>
<dbReference type="GO" id="GO:0016301">
    <property type="term" value="F:kinase activity"/>
    <property type="evidence" value="ECO:0007669"/>
    <property type="project" value="UniProtKB-KW"/>
</dbReference>
<proteinExistence type="predicted"/>
<evidence type="ECO:0000313" key="9">
    <source>
        <dbReference type="EMBL" id="EFM82779.1"/>
    </source>
</evidence>
<evidence type="ECO:0000256" key="7">
    <source>
        <dbReference type="PROSITE-ProRule" id="PRU00423"/>
    </source>
</evidence>
<keyword evidence="1" id="KW-0813">Transport</keyword>
<evidence type="ECO:0000256" key="2">
    <source>
        <dbReference type="ARBA" id="ARBA00022553"/>
    </source>
</evidence>
<evidence type="ECO:0000256" key="3">
    <source>
        <dbReference type="ARBA" id="ARBA00022597"/>
    </source>
</evidence>
<feature type="modified residue" description="Phosphocysteine; by EIIA" evidence="7">
    <location>
        <position position="21"/>
    </location>
</feature>
<evidence type="ECO:0000313" key="10">
    <source>
        <dbReference type="Proteomes" id="UP000004846"/>
    </source>
</evidence>
<name>A0A125W5Z8_ENTFL</name>
<evidence type="ECO:0000256" key="4">
    <source>
        <dbReference type="ARBA" id="ARBA00022679"/>
    </source>
</evidence>
<gene>
    <name evidence="9" type="ORF">HMPREF9498_01717</name>
</gene>
<dbReference type="EMBL" id="AEBR01000054">
    <property type="protein sequence ID" value="EFM82779.1"/>
    <property type="molecule type" value="Genomic_DNA"/>
</dbReference>
<dbReference type="CDD" id="cd05564">
    <property type="entry name" value="PTS_IIB_chitobiose_lichenan"/>
    <property type="match status" value="1"/>
</dbReference>
<evidence type="ECO:0000256" key="1">
    <source>
        <dbReference type="ARBA" id="ARBA00022448"/>
    </source>
</evidence>
<accession>A0A125W5Z8</accession>
<keyword evidence="5" id="KW-0598">Phosphotransferase system</keyword>
<sequence>MKKAKVKGAVKMSKKTIMLVCSAGMSTSLLVTKMQKAAFNQGLDAHIFAASASEADTNLENNPVDVLLLGPQVRYMKSDFEKRLSPKGIPTDVISMSDYGLMNGEKVLEQALDLLAQADKKE</sequence>
<dbReference type="Pfam" id="PF02302">
    <property type="entry name" value="PTS_IIB"/>
    <property type="match status" value="1"/>
</dbReference>
<dbReference type="HOGENOM" id="CLU_147323_1_1_9"/>
<dbReference type="PROSITE" id="PS51100">
    <property type="entry name" value="PTS_EIIB_TYPE_3"/>
    <property type="match status" value="1"/>
</dbReference>
<dbReference type="InterPro" id="IPR003501">
    <property type="entry name" value="PTS_EIIB_2/3"/>
</dbReference>
<dbReference type="InterPro" id="IPR013012">
    <property type="entry name" value="PTS_EIIB_3"/>
</dbReference>
<keyword evidence="2" id="KW-0597">Phosphoprotein</keyword>
<dbReference type="Gene3D" id="3.40.50.2300">
    <property type="match status" value="1"/>
</dbReference>
<dbReference type="InterPro" id="IPR036095">
    <property type="entry name" value="PTS_EIIB-like_sf"/>
</dbReference>
<evidence type="ECO:0000256" key="6">
    <source>
        <dbReference type="ARBA" id="ARBA00022777"/>
    </source>
</evidence>
<keyword evidence="3" id="KW-0762">Sugar transport</keyword>
<reference evidence="9 10" key="1">
    <citation type="submission" date="2010-07" db="EMBL/GenBank/DDBJ databases">
        <authorList>
            <person name="Sid Ahmed O."/>
        </authorList>
    </citation>
    <scope>NUCLEOTIDE SEQUENCE [LARGE SCALE GENOMIC DNA]</scope>
    <source>
        <strain evidence="9 10">TX4248</strain>
    </source>
</reference>
<evidence type="ECO:0000259" key="8">
    <source>
        <dbReference type="PROSITE" id="PS51100"/>
    </source>
</evidence>
<dbReference type="AlphaFoldDB" id="A0A125W5Z8"/>
<dbReference type="SUPFAM" id="SSF52794">
    <property type="entry name" value="PTS system IIB component-like"/>
    <property type="match status" value="1"/>
</dbReference>
<feature type="domain" description="PTS EIIB type-3" evidence="8">
    <location>
        <begin position="14"/>
        <end position="121"/>
    </location>
</feature>
<dbReference type="PANTHER" id="PTHR34581">
    <property type="entry name" value="PTS SYSTEM N,N'-DIACETYLCHITOBIOSE-SPECIFIC EIIB COMPONENT"/>
    <property type="match status" value="1"/>
</dbReference>
<protein>
    <submittedName>
        <fullName evidence="9">PTS system, Lactose/Cellobiose specific IIB subunit</fullName>
    </submittedName>
</protein>
<organism evidence="9 10">
    <name type="scientific">Enterococcus faecalis TX4248</name>
    <dbReference type="NCBI Taxonomy" id="749495"/>
    <lineage>
        <taxon>Bacteria</taxon>
        <taxon>Bacillati</taxon>
        <taxon>Bacillota</taxon>
        <taxon>Bacilli</taxon>
        <taxon>Lactobacillales</taxon>
        <taxon>Enterococcaceae</taxon>
        <taxon>Enterococcus</taxon>
    </lineage>
</organism>
<dbReference type="GO" id="GO:0009401">
    <property type="term" value="P:phosphoenolpyruvate-dependent sugar phosphotransferase system"/>
    <property type="evidence" value="ECO:0007669"/>
    <property type="project" value="UniProtKB-KW"/>
</dbReference>
<keyword evidence="6" id="KW-0418">Kinase</keyword>
<evidence type="ECO:0000256" key="5">
    <source>
        <dbReference type="ARBA" id="ARBA00022683"/>
    </source>
</evidence>
<dbReference type="Proteomes" id="UP000004846">
    <property type="component" value="Unassembled WGS sequence"/>
</dbReference>
<comment type="caution">
    <text evidence="9">The sequence shown here is derived from an EMBL/GenBank/DDBJ whole genome shotgun (WGS) entry which is preliminary data.</text>
</comment>